<gene>
    <name evidence="7" type="ORF">CLV78_11824</name>
</gene>
<dbReference type="NCBIfam" id="TIGR00765">
    <property type="entry name" value="yihY_not_rbn"/>
    <property type="match status" value="1"/>
</dbReference>
<name>A0A2T0RF81_9RHOB</name>
<evidence type="ECO:0000256" key="1">
    <source>
        <dbReference type="ARBA" id="ARBA00004651"/>
    </source>
</evidence>
<feature type="transmembrane region" description="Helical" evidence="6">
    <location>
        <begin position="132"/>
        <end position="159"/>
    </location>
</feature>
<dbReference type="Pfam" id="PF03631">
    <property type="entry name" value="Virul_fac_BrkB"/>
    <property type="match status" value="1"/>
</dbReference>
<feature type="transmembrane region" description="Helical" evidence="6">
    <location>
        <begin position="211"/>
        <end position="234"/>
    </location>
</feature>
<organism evidence="7 8">
    <name type="scientific">Aliiruegeria haliotis</name>
    <dbReference type="NCBI Taxonomy" id="1280846"/>
    <lineage>
        <taxon>Bacteria</taxon>
        <taxon>Pseudomonadati</taxon>
        <taxon>Pseudomonadota</taxon>
        <taxon>Alphaproteobacteria</taxon>
        <taxon>Rhodobacterales</taxon>
        <taxon>Roseobacteraceae</taxon>
        <taxon>Aliiruegeria</taxon>
    </lineage>
</organism>
<keyword evidence="4 6" id="KW-1133">Transmembrane helix</keyword>
<sequence length="283" mass="30585">MRPLRTILTALWQAWLRFDTDNGWAKASHVAMSMMLALFPFCIFTLSLAGQFSSELRIDDLIEFVYGAWPDQVAEPISREVRAVLAQSGTGKTAFGAILAIFFASNGVDAVRSVVTDAFQDKDPRPVCRQRALCVIFVVAGAFLMAIVGGVVIGLPAYAGEPSVGAEGSRFGFLLGETLHNAVTMALLLLTVFACHAWLQGVHHPAREVLPGLLLTLVLWIFAGYGFSLCFSHFSSYSLTYAGLAGIMAALVFLYLMAAIFVLCAEFNGRLRAIALAPGNRVV</sequence>
<comment type="subcellular location">
    <subcellularLocation>
        <location evidence="1">Cell membrane</location>
        <topology evidence="1">Multi-pass membrane protein</topology>
    </subcellularLocation>
</comment>
<dbReference type="InterPro" id="IPR017039">
    <property type="entry name" value="Virul_fac_BrkB"/>
</dbReference>
<keyword evidence="2" id="KW-1003">Cell membrane</keyword>
<evidence type="ECO:0000256" key="4">
    <source>
        <dbReference type="ARBA" id="ARBA00022989"/>
    </source>
</evidence>
<proteinExistence type="predicted"/>
<dbReference type="EMBL" id="PVTD01000018">
    <property type="protein sequence ID" value="PRY19781.1"/>
    <property type="molecule type" value="Genomic_DNA"/>
</dbReference>
<evidence type="ECO:0000256" key="5">
    <source>
        <dbReference type="ARBA" id="ARBA00023136"/>
    </source>
</evidence>
<feature type="transmembrane region" description="Helical" evidence="6">
    <location>
        <begin position="30"/>
        <end position="49"/>
    </location>
</feature>
<evidence type="ECO:0000256" key="6">
    <source>
        <dbReference type="SAM" id="Phobius"/>
    </source>
</evidence>
<dbReference type="RefSeq" id="WP_158263644.1">
    <property type="nucleotide sequence ID" value="NZ_PVTD01000018.1"/>
</dbReference>
<evidence type="ECO:0000256" key="3">
    <source>
        <dbReference type="ARBA" id="ARBA00022692"/>
    </source>
</evidence>
<keyword evidence="5 6" id="KW-0472">Membrane</keyword>
<dbReference type="GO" id="GO:0005886">
    <property type="term" value="C:plasma membrane"/>
    <property type="evidence" value="ECO:0007669"/>
    <property type="project" value="UniProtKB-SubCell"/>
</dbReference>
<evidence type="ECO:0000313" key="8">
    <source>
        <dbReference type="Proteomes" id="UP000239480"/>
    </source>
</evidence>
<dbReference type="OrthoDB" id="7163777at2"/>
<keyword evidence="3 6" id="KW-0812">Transmembrane</keyword>
<protein>
    <submittedName>
        <fullName evidence="7">Membrane protein</fullName>
    </submittedName>
</protein>
<dbReference type="AlphaFoldDB" id="A0A2T0RF81"/>
<comment type="caution">
    <text evidence="7">The sequence shown here is derived from an EMBL/GenBank/DDBJ whole genome shotgun (WGS) entry which is preliminary data.</text>
</comment>
<keyword evidence="8" id="KW-1185">Reference proteome</keyword>
<evidence type="ECO:0000256" key="2">
    <source>
        <dbReference type="ARBA" id="ARBA00022475"/>
    </source>
</evidence>
<evidence type="ECO:0000313" key="7">
    <source>
        <dbReference type="EMBL" id="PRY19781.1"/>
    </source>
</evidence>
<feature type="transmembrane region" description="Helical" evidence="6">
    <location>
        <begin position="179"/>
        <end position="199"/>
    </location>
</feature>
<dbReference type="PANTHER" id="PTHR30213:SF0">
    <property type="entry name" value="UPF0761 MEMBRANE PROTEIN YIHY"/>
    <property type="match status" value="1"/>
</dbReference>
<dbReference type="PIRSF" id="PIRSF035875">
    <property type="entry name" value="RNase_BN"/>
    <property type="match status" value="1"/>
</dbReference>
<feature type="transmembrane region" description="Helical" evidence="6">
    <location>
        <begin position="240"/>
        <end position="264"/>
    </location>
</feature>
<accession>A0A2T0RF81</accession>
<reference evidence="7 8" key="1">
    <citation type="submission" date="2018-03" db="EMBL/GenBank/DDBJ databases">
        <title>Genomic Encyclopedia of Archaeal and Bacterial Type Strains, Phase II (KMG-II): from individual species to whole genera.</title>
        <authorList>
            <person name="Goeker M."/>
        </authorList>
    </citation>
    <scope>NUCLEOTIDE SEQUENCE [LARGE SCALE GENOMIC DNA]</scope>
    <source>
        <strain evidence="7 8">DSM 29328</strain>
    </source>
</reference>
<dbReference type="Proteomes" id="UP000239480">
    <property type="component" value="Unassembled WGS sequence"/>
</dbReference>
<dbReference type="PANTHER" id="PTHR30213">
    <property type="entry name" value="INNER MEMBRANE PROTEIN YHJD"/>
    <property type="match status" value="1"/>
</dbReference>